<proteinExistence type="predicted"/>
<name>A0AAV2LFL5_KNICA</name>
<protein>
    <submittedName>
        <fullName evidence="1">Uncharacterized protein</fullName>
    </submittedName>
</protein>
<dbReference type="Proteomes" id="UP001497482">
    <property type="component" value="Chromosome 3"/>
</dbReference>
<dbReference type="EMBL" id="OZ035825">
    <property type="protein sequence ID" value="CAL1601172.1"/>
    <property type="molecule type" value="Genomic_DNA"/>
</dbReference>
<organism evidence="1 2">
    <name type="scientific">Knipowitschia caucasica</name>
    <name type="common">Caucasian dwarf goby</name>
    <name type="synonym">Pomatoschistus caucasicus</name>
    <dbReference type="NCBI Taxonomy" id="637954"/>
    <lineage>
        <taxon>Eukaryota</taxon>
        <taxon>Metazoa</taxon>
        <taxon>Chordata</taxon>
        <taxon>Craniata</taxon>
        <taxon>Vertebrata</taxon>
        <taxon>Euteleostomi</taxon>
        <taxon>Actinopterygii</taxon>
        <taxon>Neopterygii</taxon>
        <taxon>Teleostei</taxon>
        <taxon>Neoteleostei</taxon>
        <taxon>Acanthomorphata</taxon>
        <taxon>Gobiaria</taxon>
        <taxon>Gobiiformes</taxon>
        <taxon>Gobioidei</taxon>
        <taxon>Gobiidae</taxon>
        <taxon>Gobiinae</taxon>
        <taxon>Knipowitschia</taxon>
    </lineage>
</organism>
<evidence type="ECO:0000313" key="2">
    <source>
        <dbReference type="Proteomes" id="UP001497482"/>
    </source>
</evidence>
<accession>A0AAV2LFL5</accession>
<reference evidence="1 2" key="1">
    <citation type="submission" date="2024-04" db="EMBL/GenBank/DDBJ databases">
        <authorList>
            <person name="Waldvogel A.-M."/>
            <person name="Schoenle A."/>
        </authorList>
    </citation>
    <scope>NUCLEOTIDE SEQUENCE [LARGE SCALE GENOMIC DNA]</scope>
</reference>
<gene>
    <name evidence="1" type="ORF">KC01_LOCUS29190</name>
</gene>
<dbReference type="AlphaFoldDB" id="A0AAV2LFL5"/>
<keyword evidence="2" id="KW-1185">Reference proteome</keyword>
<evidence type="ECO:0000313" key="1">
    <source>
        <dbReference type="EMBL" id="CAL1601172.1"/>
    </source>
</evidence>
<sequence length="80" mass="8961">MNRSLLLCRRDLPIPRPSQPPPPISAHPGQRLPFMERGCRTGCYKYCARAFSHRSLAHALNSTVVVRQVAKEPTHKENGG</sequence>